<evidence type="ECO:0000259" key="13">
    <source>
        <dbReference type="Pfam" id="PF20266"/>
    </source>
</evidence>
<dbReference type="GO" id="GO:0046872">
    <property type="term" value="F:metal ion binding"/>
    <property type="evidence" value="ECO:0007669"/>
    <property type="project" value="UniProtKB-KW"/>
</dbReference>
<dbReference type="Pfam" id="PF03281">
    <property type="entry name" value="Mab-21"/>
    <property type="match status" value="1"/>
</dbReference>
<keyword evidence="15" id="KW-1185">Reference proteome</keyword>
<comment type="cofactor">
    <cofactor evidence="1">
        <name>Mn(2+)</name>
        <dbReference type="ChEBI" id="CHEBI:29035"/>
    </cofactor>
</comment>
<sequence>MDEKKYRIMENILNKINQKCIQLETSETKVYQTIMTSVTNELVNELKKDATFKILYERMFFGGSYYDNLKVGKAEEYDLDLVLNLPVVISPKVEHSNKHGFVYCRIQEFEKLLKRAEKDPLLIIHSFLDKQNYLSTVKIFSWMQSILNKALNEMSRDGTKTIFTVTIGEERITVFGSLKTKAPAFTFNITGNYKGQAIDVDIDLVPCFQFQAKHHWPASPYKPNPSEIRKTFLIVPKKPYDVKDGSIERYWRLSFQEQEREMINKDYKALKSTVKLLKKLRDQQKHVKIASYFIKTIFLLEVEKHQECSYWSRPLSIVFMTMLRTYQKALEDGNIPYFWNRKFNLIGHLKPATLSDMANFLKRIINDIDKNISEDPFVVAKYLTSTSEMEMLKEEVDLGKKNKKNMENNNANATQPLQCENNGEVRKSSPPRVLPVVQNGESMCSSSENKLDVKLQQILSSLGKIQSDQAKILKSIELMDKRLEVVEAKINKEQSSLDPIDSILFDRLHLTATQPNQDAVFDLLN</sequence>
<evidence type="ECO:0000256" key="8">
    <source>
        <dbReference type="ARBA" id="ARBA00022840"/>
    </source>
</evidence>
<dbReference type="GO" id="GO:0016779">
    <property type="term" value="F:nucleotidyltransferase activity"/>
    <property type="evidence" value="ECO:0007669"/>
    <property type="project" value="UniProtKB-KW"/>
</dbReference>
<dbReference type="InterPro" id="IPR024810">
    <property type="entry name" value="MAB21L/cGLR"/>
</dbReference>
<evidence type="ECO:0000259" key="12">
    <source>
        <dbReference type="Pfam" id="PF03281"/>
    </source>
</evidence>
<dbReference type="Gene3D" id="3.30.460.90">
    <property type="match status" value="1"/>
</dbReference>
<evidence type="ECO:0000256" key="3">
    <source>
        <dbReference type="ARBA" id="ARBA00008307"/>
    </source>
</evidence>
<feature type="domain" description="Mab-21-like nucleotidyltransferase" evidence="12">
    <location>
        <begin position="65"/>
        <end position="264"/>
    </location>
</feature>
<evidence type="ECO:0008006" key="16">
    <source>
        <dbReference type="Google" id="ProtNLM"/>
    </source>
</evidence>
<protein>
    <recommendedName>
        <fullName evidence="16">Cyclic GMP-AMP synthase</fullName>
    </recommendedName>
</protein>
<evidence type="ECO:0000256" key="10">
    <source>
        <dbReference type="ARBA" id="ARBA00023134"/>
    </source>
</evidence>
<keyword evidence="8" id="KW-0067">ATP-binding</keyword>
<dbReference type="PANTHER" id="PTHR10656">
    <property type="entry name" value="CELL FATE DETERMINING PROTEIN MAB21-RELATED"/>
    <property type="match status" value="1"/>
</dbReference>
<evidence type="ECO:0000256" key="5">
    <source>
        <dbReference type="ARBA" id="ARBA00022695"/>
    </source>
</evidence>
<dbReference type="SMART" id="SM01265">
    <property type="entry name" value="Mab-21"/>
    <property type="match status" value="1"/>
</dbReference>
<evidence type="ECO:0000256" key="6">
    <source>
        <dbReference type="ARBA" id="ARBA00022723"/>
    </source>
</evidence>
<dbReference type="Pfam" id="PF20266">
    <property type="entry name" value="Mab-21_C"/>
    <property type="match status" value="1"/>
</dbReference>
<evidence type="ECO:0000256" key="9">
    <source>
        <dbReference type="ARBA" id="ARBA00022842"/>
    </source>
</evidence>
<keyword evidence="10" id="KW-0342">GTP-binding</keyword>
<reference evidence="14" key="1">
    <citation type="submission" date="2021-12" db="EMBL/GenBank/DDBJ databases">
        <authorList>
            <person name="King R."/>
        </authorList>
    </citation>
    <scope>NUCLEOTIDE SEQUENCE</scope>
</reference>
<dbReference type="GO" id="GO:0005525">
    <property type="term" value="F:GTP binding"/>
    <property type="evidence" value="ECO:0007669"/>
    <property type="project" value="UniProtKB-KW"/>
</dbReference>
<keyword evidence="11" id="KW-0464">Manganese</keyword>
<feature type="domain" description="Mab-21-like HhH/H2TH-like" evidence="13">
    <location>
        <begin position="270"/>
        <end position="361"/>
    </location>
</feature>
<gene>
    <name evidence="14" type="ORF">MELIAE_LOCUS750</name>
</gene>
<dbReference type="InterPro" id="IPR046906">
    <property type="entry name" value="Mab-21_HhH/H2TH-like"/>
</dbReference>
<proteinExistence type="inferred from homology"/>
<dbReference type="Proteomes" id="UP001154078">
    <property type="component" value="Chromosome 1"/>
</dbReference>
<evidence type="ECO:0000256" key="11">
    <source>
        <dbReference type="ARBA" id="ARBA00023211"/>
    </source>
</evidence>
<dbReference type="Gene3D" id="1.10.1410.40">
    <property type="match status" value="1"/>
</dbReference>
<name>A0A9P0APJ7_BRAAE</name>
<dbReference type="AlphaFoldDB" id="A0A9P0APJ7"/>
<dbReference type="PANTHER" id="PTHR10656:SF42">
    <property type="entry name" value="CYCLIC GMP-AMP SYNTHASE-LIKE PROTEIN-RELATED"/>
    <property type="match status" value="1"/>
</dbReference>
<evidence type="ECO:0000313" key="15">
    <source>
        <dbReference type="Proteomes" id="UP001154078"/>
    </source>
</evidence>
<organism evidence="14 15">
    <name type="scientific">Brassicogethes aeneus</name>
    <name type="common">Rape pollen beetle</name>
    <name type="synonym">Meligethes aeneus</name>
    <dbReference type="NCBI Taxonomy" id="1431903"/>
    <lineage>
        <taxon>Eukaryota</taxon>
        <taxon>Metazoa</taxon>
        <taxon>Ecdysozoa</taxon>
        <taxon>Arthropoda</taxon>
        <taxon>Hexapoda</taxon>
        <taxon>Insecta</taxon>
        <taxon>Pterygota</taxon>
        <taxon>Neoptera</taxon>
        <taxon>Endopterygota</taxon>
        <taxon>Coleoptera</taxon>
        <taxon>Polyphaga</taxon>
        <taxon>Cucujiformia</taxon>
        <taxon>Nitidulidae</taxon>
        <taxon>Meligethinae</taxon>
        <taxon>Brassicogethes</taxon>
    </lineage>
</organism>
<keyword evidence="4" id="KW-0808">Transferase</keyword>
<dbReference type="GO" id="GO:0005524">
    <property type="term" value="F:ATP binding"/>
    <property type="evidence" value="ECO:0007669"/>
    <property type="project" value="UniProtKB-KW"/>
</dbReference>
<keyword evidence="6" id="KW-0479">Metal-binding</keyword>
<evidence type="ECO:0000256" key="4">
    <source>
        <dbReference type="ARBA" id="ARBA00022679"/>
    </source>
</evidence>
<evidence type="ECO:0000313" key="14">
    <source>
        <dbReference type="EMBL" id="CAH0546627.1"/>
    </source>
</evidence>
<keyword evidence="5" id="KW-0548">Nucleotidyltransferase</keyword>
<comment type="similarity">
    <text evidence="3">Belongs to the mab-21 family.</text>
</comment>
<evidence type="ECO:0000256" key="2">
    <source>
        <dbReference type="ARBA" id="ARBA00001946"/>
    </source>
</evidence>
<dbReference type="InterPro" id="IPR046903">
    <property type="entry name" value="Mab-21-like_nuc_Trfase"/>
</dbReference>
<keyword evidence="9" id="KW-0460">Magnesium</keyword>
<dbReference type="OrthoDB" id="6054650at2759"/>
<keyword evidence="7" id="KW-0547">Nucleotide-binding</keyword>
<comment type="cofactor">
    <cofactor evidence="2">
        <name>Mg(2+)</name>
        <dbReference type="ChEBI" id="CHEBI:18420"/>
    </cofactor>
</comment>
<evidence type="ECO:0000256" key="7">
    <source>
        <dbReference type="ARBA" id="ARBA00022741"/>
    </source>
</evidence>
<accession>A0A9P0APJ7</accession>
<dbReference type="EMBL" id="OV121132">
    <property type="protein sequence ID" value="CAH0546627.1"/>
    <property type="molecule type" value="Genomic_DNA"/>
</dbReference>
<evidence type="ECO:0000256" key="1">
    <source>
        <dbReference type="ARBA" id="ARBA00001936"/>
    </source>
</evidence>